<dbReference type="Pfam" id="PF13419">
    <property type="entry name" value="HAD_2"/>
    <property type="match status" value="1"/>
</dbReference>
<dbReference type="InterPro" id="IPR041492">
    <property type="entry name" value="HAD_2"/>
</dbReference>
<dbReference type="Gene3D" id="3.40.50.1000">
    <property type="entry name" value="HAD superfamily/HAD-like"/>
    <property type="match status" value="1"/>
</dbReference>
<sequence>MKRRGVLFDLDGVLIDSERLYSEFYDGIAELYDTGEENFSLAIKGSTIEKILAKYFPSPEASADVLERINRFEAEMQYPICEGVIEFITELKNRNIPMAIVTSSSENKMQRLYAQHPELPEYFDAIVTGSDVTKSKPDPESYIIGAESIGCNPEDCFVFEDSISGLAAGMASGATVIGLATTLPADMLKGKAHELIDGFAGFTVDAMLSIVK</sequence>
<keyword evidence="2" id="KW-1185">Reference proteome</keyword>
<dbReference type="CDD" id="cd07505">
    <property type="entry name" value="HAD_BPGM-like"/>
    <property type="match status" value="1"/>
</dbReference>
<dbReference type="NCBIfam" id="TIGR01549">
    <property type="entry name" value="HAD-SF-IA-v1"/>
    <property type="match status" value="1"/>
</dbReference>
<dbReference type="Proteomes" id="UP000297031">
    <property type="component" value="Chromosome"/>
</dbReference>
<dbReference type="GO" id="GO:0050308">
    <property type="term" value="F:sugar-phosphatase activity"/>
    <property type="evidence" value="ECO:0007669"/>
    <property type="project" value="TreeGrafter"/>
</dbReference>
<dbReference type="PANTHER" id="PTHR43481">
    <property type="entry name" value="FRUCTOSE-1-PHOSPHATE PHOSPHATASE"/>
    <property type="match status" value="1"/>
</dbReference>
<dbReference type="InterPro" id="IPR023214">
    <property type="entry name" value="HAD_sf"/>
</dbReference>
<dbReference type="OrthoDB" id="9797743at2"/>
<dbReference type="EMBL" id="CP039393">
    <property type="protein sequence ID" value="QCD35326.1"/>
    <property type="molecule type" value="Genomic_DNA"/>
</dbReference>
<dbReference type="Gene3D" id="1.10.150.240">
    <property type="entry name" value="Putative phosphatase, domain 2"/>
    <property type="match status" value="1"/>
</dbReference>
<name>A0A4P7VJA2_9BACT</name>
<dbReference type="InterPro" id="IPR006439">
    <property type="entry name" value="HAD-SF_hydro_IA"/>
</dbReference>
<dbReference type="SFLD" id="SFLDS00003">
    <property type="entry name" value="Haloacid_Dehalogenase"/>
    <property type="match status" value="1"/>
</dbReference>
<dbReference type="SUPFAM" id="SSF56784">
    <property type="entry name" value="HAD-like"/>
    <property type="match status" value="1"/>
</dbReference>
<dbReference type="SFLD" id="SFLDG01129">
    <property type="entry name" value="C1.5:_HAD__Beta-PGM__Phosphata"/>
    <property type="match status" value="1"/>
</dbReference>
<dbReference type="AlphaFoldDB" id="A0A4P7VJA2"/>
<protein>
    <submittedName>
        <fullName evidence="1">HAD family phosphatase</fullName>
    </submittedName>
</protein>
<dbReference type="NCBIfam" id="TIGR01509">
    <property type="entry name" value="HAD-SF-IA-v3"/>
    <property type="match status" value="1"/>
</dbReference>
<evidence type="ECO:0000313" key="2">
    <source>
        <dbReference type="Proteomes" id="UP000297031"/>
    </source>
</evidence>
<reference evidence="1 2" key="1">
    <citation type="submission" date="2019-02" db="EMBL/GenBank/DDBJ databases">
        <title>Isolation and identification of novel species under the genus Muribaculum.</title>
        <authorList>
            <person name="Miyake S."/>
            <person name="Ding Y."/>
            <person name="Low A."/>
            <person name="Soh M."/>
            <person name="Seedorf H."/>
        </authorList>
    </citation>
    <scope>NUCLEOTIDE SEQUENCE [LARGE SCALE GENOMIC DNA]</scope>
    <source>
        <strain evidence="1 2">TLL-A4</strain>
    </source>
</reference>
<dbReference type="PRINTS" id="PR00413">
    <property type="entry name" value="HADHALOGNASE"/>
</dbReference>
<dbReference type="InterPro" id="IPR036412">
    <property type="entry name" value="HAD-like_sf"/>
</dbReference>
<proteinExistence type="predicted"/>
<gene>
    <name evidence="1" type="ORF">E7746_05175</name>
</gene>
<dbReference type="RefSeq" id="WP_136410075.1">
    <property type="nucleotide sequence ID" value="NZ_CP039393.1"/>
</dbReference>
<organism evidence="1 2">
    <name type="scientific">Muribaculum gordoncarteri</name>
    <dbReference type="NCBI Taxonomy" id="2530390"/>
    <lineage>
        <taxon>Bacteria</taxon>
        <taxon>Pseudomonadati</taxon>
        <taxon>Bacteroidota</taxon>
        <taxon>Bacteroidia</taxon>
        <taxon>Bacteroidales</taxon>
        <taxon>Muribaculaceae</taxon>
        <taxon>Muribaculum</taxon>
    </lineage>
</organism>
<dbReference type="InterPro" id="IPR051806">
    <property type="entry name" value="HAD-like_SPP"/>
</dbReference>
<dbReference type="KEGG" id="mgod:E7746_05175"/>
<accession>A0A4P7VJA2</accession>
<dbReference type="PANTHER" id="PTHR43481:SF4">
    <property type="entry name" value="GLYCEROL-1-PHOSPHATE PHOSPHOHYDROLASE 1-RELATED"/>
    <property type="match status" value="1"/>
</dbReference>
<dbReference type="InterPro" id="IPR023198">
    <property type="entry name" value="PGP-like_dom2"/>
</dbReference>
<evidence type="ECO:0000313" key="1">
    <source>
        <dbReference type="EMBL" id="QCD35326.1"/>
    </source>
</evidence>